<dbReference type="InterPro" id="IPR004682">
    <property type="entry name" value="TRAP_DctP"/>
</dbReference>
<evidence type="ECO:0000256" key="4">
    <source>
        <dbReference type="ARBA" id="ARBA00022729"/>
    </source>
</evidence>
<evidence type="ECO:0000256" key="2">
    <source>
        <dbReference type="ARBA" id="ARBA00009023"/>
    </source>
</evidence>
<dbReference type="CDD" id="cd13603">
    <property type="entry name" value="PBP2_TRAP_Siap_TeaA_like"/>
    <property type="match status" value="1"/>
</dbReference>
<organism evidence="6 7">
    <name type="scientific">Brachyspira aalborgi</name>
    <dbReference type="NCBI Taxonomy" id="29522"/>
    <lineage>
        <taxon>Bacteria</taxon>
        <taxon>Pseudomonadati</taxon>
        <taxon>Spirochaetota</taxon>
        <taxon>Spirochaetia</taxon>
        <taxon>Brachyspirales</taxon>
        <taxon>Brachyspiraceae</taxon>
        <taxon>Brachyspira</taxon>
    </lineage>
</organism>
<comment type="caution">
    <text evidence="6">The sequence shown here is derived from an EMBL/GenBank/DDBJ whole genome shotgun (WGS) entry which is preliminary data.</text>
</comment>
<evidence type="ECO:0000256" key="5">
    <source>
        <dbReference type="SAM" id="SignalP"/>
    </source>
</evidence>
<dbReference type="PANTHER" id="PTHR33376:SF4">
    <property type="entry name" value="SIALIC ACID-BINDING PERIPLASMIC PROTEIN SIAP"/>
    <property type="match status" value="1"/>
</dbReference>
<proteinExistence type="inferred from homology"/>
<feature type="signal peptide" evidence="5">
    <location>
        <begin position="1"/>
        <end position="20"/>
    </location>
</feature>
<dbReference type="InterPro" id="IPR038404">
    <property type="entry name" value="TRAP_DctP_sf"/>
</dbReference>
<dbReference type="Gene3D" id="3.40.190.170">
    <property type="entry name" value="Bacterial extracellular solute-binding protein, family 7"/>
    <property type="match status" value="1"/>
</dbReference>
<dbReference type="GO" id="GO:0055085">
    <property type="term" value="P:transmembrane transport"/>
    <property type="evidence" value="ECO:0007669"/>
    <property type="project" value="InterPro"/>
</dbReference>
<dbReference type="PIRSF" id="PIRSF006470">
    <property type="entry name" value="DctB"/>
    <property type="match status" value="1"/>
</dbReference>
<evidence type="ECO:0000313" key="7">
    <source>
        <dbReference type="Proteomes" id="UP000322307"/>
    </source>
</evidence>
<accession>A0A5C8FID1</accession>
<comment type="subcellular location">
    <subcellularLocation>
        <location evidence="1">Cell envelope</location>
    </subcellularLocation>
</comment>
<dbReference type="PANTHER" id="PTHR33376">
    <property type="match status" value="1"/>
</dbReference>
<name>A0A5C8FID1_9SPIR</name>
<protein>
    <submittedName>
        <fullName evidence="6">TRAP transporter substrate-binding protein</fullName>
    </submittedName>
</protein>
<keyword evidence="4 5" id="KW-0732">Signal</keyword>
<comment type="similarity">
    <text evidence="2">Belongs to the bacterial solute-binding protein 7 family.</text>
</comment>
<dbReference type="Proteomes" id="UP000322307">
    <property type="component" value="Unassembled WGS sequence"/>
</dbReference>
<dbReference type="NCBIfam" id="TIGR00787">
    <property type="entry name" value="dctP"/>
    <property type="match status" value="1"/>
</dbReference>
<evidence type="ECO:0000256" key="1">
    <source>
        <dbReference type="ARBA" id="ARBA00004196"/>
    </source>
</evidence>
<dbReference type="InterPro" id="IPR018389">
    <property type="entry name" value="DctP_fam"/>
</dbReference>
<dbReference type="GO" id="GO:0030288">
    <property type="term" value="C:outer membrane-bounded periplasmic space"/>
    <property type="evidence" value="ECO:0007669"/>
    <property type="project" value="InterPro"/>
</dbReference>
<dbReference type="NCBIfam" id="NF037995">
    <property type="entry name" value="TRAP_S1"/>
    <property type="match status" value="1"/>
</dbReference>
<sequence length="323" mass="36312">MKKLLIFGLLLLALSCGSNDGSDKPIIWKLGHIFAEDNIMHKVALKFAEEVNSLTQGKLVIQVYPNSLEGSEIDNINGIRLGTSQMTITGESLQTWAPKAAVMAVPYTFRSVEHVQKGIESEIGKEIAQEIQDKVGLVPLLYVLRLPRNLTSNRPIRKPSDLNNLIVRIPNVPLFVKAWELLGAKPTPMALNEVFTSLQQGTIQGQENPIDLVYTSGFYEVQKYINLTEHVYSWLYVVVGKKQLDSLPQELKEKVFEASKIAQDYGLEEFNKISTEYVELLKDKGVTFIDVDKTEFENIVKPAMESSLTEEQKAIYNKILAID</sequence>
<dbReference type="AlphaFoldDB" id="A0A5C8FID1"/>
<keyword evidence="3" id="KW-0813">Transport</keyword>
<dbReference type="Pfam" id="PF03480">
    <property type="entry name" value="DctP"/>
    <property type="match status" value="1"/>
</dbReference>
<gene>
    <name evidence="6" type="ORF">EPJ84_09255</name>
</gene>
<dbReference type="PROSITE" id="PS51257">
    <property type="entry name" value="PROKAR_LIPOPROTEIN"/>
    <property type="match status" value="1"/>
</dbReference>
<evidence type="ECO:0000256" key="3">
    <source>
        <dbReference type="ARBA" id="ARBA00022448"/>
    </source>
</evidence>
<reference evidence="6 7" key="1">
    <citation type="journal article" date="1992" name="Lakartidningen">
        <title>[Penicillin V and not amoxicillin is the first choice preparation in acute otitis].</title>
        <authorList>
            <person name="Kamme C."/>
            <person name="Lundgren K."/>
            <person name="Prellner K."/>
        </authorList>
    </citation>
    <scope>NUCLEOTIDE SEQUENCE [LARGE SCALE GENOMIC DNA]</scope>
    <source>
        <strain evidence="6 7">PC3939II</strain>
    </source>
</reference>
<feature type="chain" id="PRO_5022711474" evidence="5">
    <location>
        <begin position="21"/>
        <end position="323"/>
    </location>
</feature>
<evidence type="ECO:0000313" key="6">
    <source>
        <dbReference type="EMBL" id="TXJ49154.1"/>
    </source>
</evidence>
<dbReference type="EMBL" id="SAYE01000015">
    <property type="protein sequence ID" value="TXJ49154.1"/>
    <property type="molecule type" value="Genomic_DNA"/>
</dbReference>